<name>A0A923KT81_9FIRM</name>
<organism evidence="3 4">
    <name type="scientific">Acetobacterium paludosum</name>
    <dbReference type="NCBI Taxonomy" id="52693"/>
    <lineage>
        <taxon>Bacteria</taxon>
        <taxon>Bacillati</taxon>
        <taxon>Bacillota</taxon>
        <taxon>Clostridia</taxon>
        <taxon>Eubacteriales</taxon>
        <taxon>Eubacteriaceae</taxon>
        <taxon>Acetobacterium</taxon>
    </lineage>
</organism>
<protein>
    <submittedName>
        <fullName evidence="3">VanZ family protein</fullName>
    </submittedName>
</protein>
<feature type="transmembrane region" description="Helical" evidence="1">
    <location>
        <begin position="88"/>
        <end position="105"/>
    </location>
</feature>
<feature type="transmembrane region" description="Helical" evidence="1">
    <location>
        <begin position="7"/>
        <end position="28"/>
    </location>
</feature>
<proteinExistence type="predicted"/>
<dbReference type="Pfam" id="PF04892">
    <property type="entry name" value="VanZ"/>
    <property type="match status" value="1"/>
</dbReference>
<dbReference type="Proteomes" id="UP000616595">
    <property type="component" value="Unassembled WGS sequence"/>
</dbReference>
<sequence length="162" mass="18724">MAKNNRAAFLFKLIFLVYLGCLLMMTLLPDTSNITYETTYNLIPFTSIDNFFFDIMKNGIINWVFLATKPTDFQDIIMYTFTDSFKNLMGNILLFVPFGLLYPLARKKKVKFFEAFVLILGTTCAIEVLQYLFLTSRRADIDDVILNLIGGLIGYGIYKWIE</sequence>
<reference evidence="3" key="2">
    <citation type="submission" date="2020-10" db="EMBL/GenBank/DDBJ databases">
        <title>Comparative genomics of the Acetobacterium genus.</title>
        <authorList>
            <person name="Marshall C."/>
            <person name="May H."/>
            <person name="Norman S."/>
        </authorList>
    </citation>
    <scope>NUCLEOTIDE SEQUENCE</scope>
    <source>
        <strain evidence="3">DER-2019</strain>
    </source>
</reference>
<evidence type="ECO:0000313" key="4">
    <source>
        <dbReference type="Proteomes" id="UP000616595"/>
    </source>
</evidence>
<feature type="transmembrane region" description="Helical" evidence="1">
    <location>
        <begin position="112"/>
        <end position="132"/>
    </location>
</feature>
<reference evidence="3" key="1">
    <citation type="submission" date="2019-10" db="EMBL/GenBank/DDBJ databases">
        <authorList>
            <person name="Ross D.E."/>
            <person name="Gulliver D."/>
        </authorList>
    </citation>
    <scope>NUCLEOTIDE SEQUENCE</scope>
    <source>
        <strain evidence="3">DER-2019</strain>
    </source>
</reference>
<evidence type="ECO:0000259" key="2">
    <source>
        <dbReference type="Pfam" id="PF04892"/>
    </source>
</evidence>
<feature type="domain" description="VanZ-like" evidence="2">
    <location>
        <begin position="15"/>
        <end position="161"/>
    </location>
</feature>
<feature type="transmembrane region" description="Helical" evidence="1">
    <location>
        <begin position="144"/>
        <end position="161"/>
    </location>
</feature>
<keyword evidence="1" id="KW-1133">Transmembrane helix</keyword>
<gene>
    <name evidence="3" type="ORF">GH810_12480</name>
</gene>
<comment type="caution">
    <text evidence="3">The sequence shown here is derived from an EMBL/GenBank/DDBJ whole genome shotgun (WGS) entry which is preliminary data.</text>
</comment>
<dbReference type="AlphaFoldDB" id="A0A923KT81"/>
<dbReference type="OrthoDB" id="9805025at2"/>
<evidence type="ECO:0000256" key="1">
    <source>
        <dbReference type="SAM" id="Phobius"/>
    </source>
</evidence>
<dbReference type="EMBL" id="WJBD01000015">
    <property type="protein sequence ID" value="MBC3889132.1"/>
    <property type="molecule type" value="Genomic_DNA"/>
</dbReference>
<keyword evidence="4" id="KW-1185">Reference proteome</keyword>
<keyword evidence="1" id="KW-0812">Transmembrane</keyword>
<dbReference type="InterPro" id="IPR006976">
    <property type="entry name" value="VanZ-like"/>
</dbReference>
<dbReference type="PANTHER" id="PTHR36834:SF2">
    <property type="entry name" value="MEMBRANE PROTEIN"/>
    <property type="match status" value="1"/>
</dbReference>
<dbReference type="RefSeq" id="WP_148567613.1">
    <property type="nucleotide sequence ID" value="NZ_RXYA01000011.1"/>
</dbReference>
<dbReference type="InterPro" id="IPR053150">
    <property type="entry name" value="Teicoplanin_resist-assoc"/>
</dbReference>
<evidence type="ECO:0000313" key="3">
    <source>
        <dbReference type="EMBL" id="MBC3889132.1"/>
    </source>
</evidence>
<keyword evidence="1" id="KW-0472">Membrane</keyword>
<accession>A0A923KT81</accession>
<dbReference type="PANTHER" id="PTHR36834">
    <property type="entry name" value="MEMBRANE PROTEIN-RELATED"/>
    <property type="match status" value="1"/>
</dbReference>